<dbReference type="GO" id="GO:0007623">
    <property type="term" value="P:circadian rhythm"/>
    <property type="evidence" value="ECO:0007669"/>
    <property type="project" value="InterPro"/>
</dbReference>
<feature type="compositionally biased region" description="Polar residues" evidence="2">
    <location>
        <begin position="7"/>
        <end position="22"/>
    </location>
</feature>
<keyword evidence="1" id="KW-0175">Coiled coil</keyword>
<dbReference type="OrthoDB" id="2536795at2759"/>
<feature type="region of interest" description="Disordered" evidence="2">
    <location>
        <begin position="833"/>
        <end position="955"/>
    </location>
</feature>
<dbReference type="GO" id="GO:0005634">
    <property type="term" value="C:nucleus"/>
    <property type="evidence" value="ECO:0007669"/>
    <property type="project" value="InterPro"/>
</dbReference>
<gene>
    <name evidence="3" type="ORF">BJ875DRAFT_175952</name>
</gene>
<feature type="coiled-coil region" evidence="1">
    <location>
        <begin position="113"/>
        <end position="140"/>
    </location>
</feature>
<feature type="compositionally biased region" description="Acidic residues" evidence="2">
    <location>
        <begin position="839"/>
        <end position="848"/>
    </location>
</feature>
<organism evidence="3 4">
    <name type="scientific">Amylocarpus encephaloides</name>
    <dbReference type="NCBI Taxonomy" id="45428"/>
    <lineage>
        <taxon>Eukaryota</taxon>
        <taxon>Fungi</taxon>
        <taxon>Dikarya</taxon>
        <taxon>Ascomycota</taxon>
        <taxon>Pezizomycotina</taxon>
        <taxon>Leotiomycetes</taxon>
        <taxon>Helotiales</taxon>
        <taxon>Helotiales incertae sedis</taxon>
        <taxon>Amylocarpus</taxon>
    </lineage>
</organism>
<feature type="compositionally biased region" description="Low complexity" evidence="2">
    <location>
        <begin position="516"/>
        <end position="531"/>
    </location>
</feature>
<dbReference type="InterPro" id="IPR018554">
    <property type="entry name" value="FRQ"/>
</dbReference>
<dbReference type="GO" id="GO:0005737">
    <property type="term" value="C:cytoplasm"/>
    <property type="evidence" value="ECO:0007669"/>
    <property type="project" value="InterPro"/>
</dbReference>
<dbReference type="AlphaFoldDB" id="A0A9P8C116"/>
<proteinExistence type="predicted"/>
<feature type="region of interest" description="Disordered" evidence="2">
    <location>
        <begin position="1"/>
        <end position="92"/>
    </location>
</feature>
<sequence>MLALPTIKQSSVSPRDTRNLTPLSKRRQGKDALEVATSKGPSSGGSNSAPASDLTGMTADGWFDCSNKRPANQATFDDGEPPYLMPRKSSSDEHVGYQYTYSKPVPLANDSGSDDYRNIIDDLTVENKKLKERLRRFEAGCSPHLEKDKLFEVKIHRQLPPRKRRELEEALHALASSIDGAADETSSKAVTTGTVSFPPGFQSLSASTAKQPLSSSASNSPLVDSAYVSMSRSGQTSSTTANRAGGERHDAPSKTLRQPNIQNLLEDIPEGLLPKYAEAPTERQKQKIVVRRLEQLFTGNVVGTFGDHGQPLQQQEISRSTQKAEEAEKENVLQMEGVREAHMFNRDNDMDGETGIEDDGLKMIGPGGEYISHPGVNGTFQSSLTQRPTRPLDLDPDRAQVPVDNVEYLRHLGQSTPQLVSGGDDPHGWVYLNLLINMAQLHIFNVTPNFVRSAVSDVSEKFDLSRDGRKIRWRGGSEGTRLGSDSGSSSAMASSRGEVERSQRKRRKIVAGSNEGASVQGHSGSSSQGLPGVPPFARASFHYKPLFYHQISGEGSTSQDDYSSSDSWAPRGESRTGKSWPAQFGARPSKSNSSGKWKRDDGPIVFYSGARFCTDLSGDCGDISIPIHPNGIGMDGYNLNKGEVVGCPSLDAAGQLLQTPSRSLMQFRLFQDCSCQPEFMQTEETRPHTPDLLSEEDPEVEFMEENIQHRSSILSVPLQDFMACGLGGTRPADHFALKVATRITKIVDHDLINMSKFSAPRLNMRKYKHGIPKRSLHVFKALGQDEIVDRPLNATASPPPDKKRSIDPSIKLEILSTQYHSLNPSILPCPTAYFSSESSSEEDSDSEDSYTGISHLRNGPLSHVPTMPPHEQSRRIPVIQEPLMATQIDDRNVEEEDEGDSTEAEDRSLGMLAHARQFDPQTVAAEEREFEMEVDRRPLEPLPAGSSAATSRNRW</sequence>
<keyword evidence="4" id="KW-1185">Reference proteome</keyword>
<evidence type="ECO:0000313" key="4">
    <source>
        <dbReference type="Proteomes" id="UP000824998"/>
    </source>
</evidence>
<comment type="caution">
    <text evidence="3">The sequence shown here is derived from an EMBL/GenBank/DDBJ whole genome shotgun (WGS) entry which is preliminary data.</text>
</comment>
<feature type="region of interest" description="Disordered" evidence="2">
    <location>
        <begin position="228"/>
        <end position="260"/>
    </location>
</feature>
<feature type="compositionally biased region" description="Low complexity" evidence="2">
    <location>
        <begin position="483"/>
        <end position="495"/>
    </location>
</feature>
<feature type="compositionally biased region" description="Basic and acidic residues" evidence="2">
    <location>
        <begin position="925"/>
        <end position="939"/>
    </location>
</feature>
<feature type="compositionally biased region" description="Acidic residues" evidence="2">
    <location>
        <begin position="892"/>
        <end position="903"/>
    </location>
</feature>
<dbReference type="Pfam" id="PF09421">
    <property type="entry name" value="FRQ"/>
    <property type="match status" value="1"/>
</dbReference>
<evidence type="ECO:0000256" key="1">
    <source>
        <dbReference type="SAM" id="Coils"/>
    </source>
</evidence>
<evidence type="ECO:0000313" key="3">
    <source>
        <dbReference type="EMBL" id="KAG9229844.1"/>
    </source>
</evidence>
<feature type="region of interest" description="Disordered" evidence="2">
    <location>
        <begin position="554"/>
        <end position="598"/>
    </location>
</feature>
<feature type="region of interest" description="Disordered" evidence="2">
    <location>
        <begin position="473"/>
        <end position="531"/>
    </location>
</feature>
<name>A0A9P8C116_9HELO</name>
<dbReference type="Proteomes" id="UP000824998">
    <property type="component" value="Unassembled WGS sequence"/>
</dbReference>
<dbReference type="EMBL" id="MU251726">
    <property type="protein sequence ID" value="KAG9229844.1"/>
    <property type="molecule type" value="Genomic_DNA"/>
</dbReference>
<feature type="compositionally biased region" description="Low complexity" evidence="2">
    <location>
        <begin position="38"/>
        <end position="52"/>
    </location>
</feature>
<feature type="compositionally biased region" description="Low complexity" evidence="2">
    <location>
        <begin position="556"/>
        <end position="567"/>
    </location>
</feature>
<protein>
    <submittedName>
        <fullName evidence="3">Frequency clock protein</fullName>
    </submittedName>
</protein>
<evidence type="ECO:0000256" key="2">
    <source>
        <dbReference type="SAM" id="MobiDB-lite"/>
    </source>
</evidence>
<reference evidence="3" key="1">
    <citation type="journal article" date="2021" name="IMA Fungus">
        <title>Genomic characterization of three marine fungi, including Emericellopsis atlantica sp. nov. with signatures of a generalist lifestyle and marine biomass degradation.</title>
        <authorList>
            <person name="Hagestad O.C."/>
            <person name="Hou L."/>
            <person name="Andersen J.H."/>
            <person name="Hansen E.H."/>
            <person name="Altermark B."/>
            <person name="Li C."/>
            <person name="Kuhnert E."/>
            <person name="Cox R.J."/>
            <person name="Crous P.W."/>
            <person name="Spatafora J.W."/>
            <person name="Lail K."/>
            <person name="Amirebrahimi M."/>
            <person name="Lipzen A."/>
            <person name="Pangilinan J."/>
            <person name="Andreopoulos W."/>
            <person name="Hayes R.D."/>
            <person name="Ng V."/>
            <person name="Grigoriev I.V."/>
            <person name="Jackson S.A."/>
            <person name="Sutton T.D.S."/>
            <person name="Dobson A.D.W."/>
            <person name="Rama T."/>
        </authorList>
    </citation>
    <scope>NUCLEOTIDE SEQUENCE</scope>
    <source>
        <strain evidence="3">TRa018bII</strain>
    </source>
</reference>
<feature type="compositionally biased region" description="Polar residues" evidence="2">
    <location>
        <begin position="228"/>
        <end position="242"/>
    </location>
</feature>
<dbReference type="GO" id="GO:0006355">
    <property type="term" value="P:regulation of DNA-templated transcription"/>
    <property type="evidence" value="ECO:0007669"/>
    <property type="project" value="InterPro"/>
</dbReference>
<accession>A0A9P8C116</accession>